<dbReference type="Proteomes" id="UP000807353">
    <property type="component" value="Unassembled WGS sequence"/>
</dbReference>
<sequence>MPPKLPEPEQRMNTRDGNVSKQPGLALGVKQTHRTPAEMKEFRASQAQKKAQKMAKKTVRSTVSEPELDPKNNTKCNDGMYLEAPDVAKDLDGSVSNFQPEDKNEVDIYDMDVDPDDNDTLQKKCLEQNGPRRVLWQEEVNRVAGIETSSPLAAITPKVNKCKAEGPRQGTLKKSKTQPGGLFPNWEKTHHSHPQLPHHHNTNSSSGYSGVSDFENDANESKSSPAFGYGGILSENEEVEWLASKESRTISRHQVVTKIEPIHRVPYINVSRQLSKKKTKKYNHSDLPRQTLGLFTSFIIPKACKLAGAQDPWTNIEDTDVAKIWNEIFHDKFPITNTDEDNALWPVVRSLVRYGVSNWVHKFAKTAVTALEDELEHQELRTSEEKARVIQQLLGDIDNMESKRRPFLWSSKYDFPDTPQEGIFQGSLVSQTFVEHLIFIDTIPHKMCLDARPTGALMYAIQAVHRALLYSITGTYNCPDSRVESAFSRQNWGDYYKDTIDQVLVKRGTLFKSAIDRMHEPQWDDIIQSGWDMKPKDKLQVKKESIVVEDGTEDSEDDDELIDPRYNPLGS</sequence>
<gene>
    <name evidence="3" type="ORF">BDZ94DRAFT_1303066</name>
</gene>
<protein>
    <submittedName>
        <fullName evidence="3">Uncharacterized protein</fullName>
    </submittedName>
</protein>
<accession>A0A9P6C7R3</accession>
<feature type="compositionally biased region" description="Basic residues" evidence="2">
    <location>
        <begin position="190"/>
        <end position="201"/>
    </location>
</feature>
<keyword evidence="4" id="KW-1185">Reference proteome</keyword>
<evidence type="ECO:0000313" key="3">
    <source>
        <dbReference type="EMBL" id="KAF9455421.1"/>
    </source>
</evidence>
<feature type="compositionally biased region" description="Acidic residues" evidence="2">
    <location>
        <begin position="550"/>
        <end position="561"/>
    </location>
</feature>
<dbReference type="EMBL" id="MU150689">
    <property type="protein sequence ID" value="KAF9455421.1"/>
    <property type="molecule type" value="Genomic_DNA"/>
</dbReference>
<feature type="region of interest" description="Disordered" evidence="2">
    <location>
        <begin position="546"/>
        <end position="571"/>
    </location>
</feature>
<feature type="region of interest" description="Disordered" evidence="2">
    <location>
        <begin position="1"/>
        <end position="26"/>
    </location>
</feature>
<feature type="compositionally biased region" description="Basic residues" evidence="2">
    <location>
        <begin position="50"/>
        <end position="59"/>
    </location>
</feature>
<name>A0A9P6C7R3_9AGAR</name>
<evidence type="ECO:0000256" key="1">
    <source>
        <dbReference type="SAM" id="Coils"/>
    </source>
</evidence>
<feature type="compositionally biased region" description="Basic and acidic residues" evidence="2">
    <location>
        <begin position="1"/>
        <end position="14"/>
    </location>
</feature>
<reference evidence="3" key="1">
    <citation type="submission" date="2020-11" db="EMBL/GenBank/DDBJ databases">
        <authorList>
            <consortium name="DOE Joint Genome Institute"/>
            <person name="Ahrendt S."/>
            <person name="Riley R."/>
            <person name="Andreopoulos W."/>
            <person name="Labutti K."/>
            <person name="Pangilinan J."/>
            <person name="Ruiz-Duenas F.J."/>
            <person name="Barrasa J.M."/>
            <person name="Sanchez-Garcia M."/>
            <person name="Camarero S."/>
            <person name="Miyauchi S."/>
            <person name="Serrano A."/>
            <person name="Linde D."/>
            <person name="Babiker R."/>
            <person name="Drula E."/>
            <person name="Ayuso-Fernandez I."/>
            <person name="Pacheco R."/>
            <person name="Padilla G."/>
            <person name="Ferreira P."/>
            <person name="Barriuso J."/>
            <person name="Kellner H."/>
            <person name="Castanera R."/>
            <person name="Alfaro M."/>
            <person name="Ramirez L."/>
            <person name="Pisabarro A.G."/>
            <person name="Kuo A."/>
            <person name="Tritt A."/>
            <person name="Lipzen A."/>
            <person name="He G."/>
            <person name="Yan M."/>
            <person name="Ng V."/>
            <person name="Cullen D."/>
            <person name="Martin F."/>
            <person name="Rosso M.-N."/>
            <person name="Henrissat B."/>
            <person name="Hibbett D."/>
            <person name="Martinez A.T."/>
            <person name="Grigoriev I.V."/>
        </authorList>
    </citation>
    <scope>NUCLEOTIDE SEQUENCE</scope>
    <source>
        <strain evidence="3">CBS 247.69</strain>
    </source>
</reference>
<feature type="coiled-coil region" evidence="1">
    <location>
        <begin position="361"/>
        <end position="388"/>
    </location>
</feature>
<evidence type="ECO:0000256" key="2">
    <source>
        <dbReference type="SAM" id="MobiDB-lite"/>
    </source>
</evidence>
<comment type="caution">
    <text evidence="3">The sequence shown here is derived from an EMBL/GenBank/DDBJ whole genome shotgun (WGS) entry which is preliminary data.</text>
</comment>
<dbReference type="AlphaFoldDB" id="A0A9P6C7R3"/>
<dbReference type="OrthoDB" id="3237371at2759"/>
<keyword evidence="1" id="KW-0175">Coiled coil</keyword>
<feature type="region of interest" description="Disordered" evidence="2">
    <location>
        <begin position="162"/>
        <end position="220"/>
    </location>
</feature>
<evidence type="ECO:0000313" key="4">
    <source>
        <dbReference type="Proteomes" id="UP000807353"/>
    </source>
</evidence>
<feature type="region of interest" description="Disordered" evidence="2">
    <location>
        <begin position="47"/>
        <end position="78"/>
    </location>
</feature>
<organism evidence="3 4">
    <name type="scientific">Collybia nuda</name>
    <dbReference type="NCBI Taxonomy" id="64659"/>
    <lineage>
        <taxon>Eukaryota</taxon>
        <taxon>Fungi</taxon>
        <taxon>Dikarya</taxon>
        <taxon>Basidiomycota</taxon>
        <taxon>Agaricomycotina</taxon>
        <taxon>Agaricomycetes</taxon>
        <taxon>Agaricomycetidae</taxon>
        <taxon>Agaricales</taxon>
        <taxon>Tricholomatineae</taxon>
        <taxon>Clitocybaceae</taxon>
        <taxon>Collybia</taxon>
    </lineage>
</organism>
<proteinExistence type="predicted"/>